<dbReference type="EMBL" id="UYSL01020990">
    <property type="protein sequence ID" value="VDL76860.1"/>
    <property type="molecule type" value="Genomic_DNA"/>
</dbReference>
<keyword evidence="3" id="KW-0268">Exocytosis</keyword>
<accession>A0A158R182</accession>
<dbReference type="AlphaFoldDB" id="A0A158R182"/>
<dbReference type="InterPro" id="IPR014770">
    <property type="entry name" value="Munc13_1"/>
</dbReference>
<dbReference type="SUPFAM" id="SSF49562">
    <property type="entry name" value="C2 domain (Calcium/lipid-binding domain, CaLB)"/>
    <property type="match status" value="1"/>
</dbReference>
<reference evidence="9" key="1">
    <citation type="submission" date="2016-04" db="UniProtKB">
        <authorList>
            <consortium name="WormBaseParasite"/>
        </authorList>
    </citation>
    <scope>IDENTIFICATION</scope>
</reference>
<organism evidence="9">
    <name type="scientific">Nippostrongylus brasiliensis</name>
    <name type="common">Rat hookworm</name>
    <dbReference type="NCBI Taxonomy" id="27835"/>
    <lineage>
        <taxon>Eukaryota</taxon>
        <taxon>Metazoa</taxon>
        <taxon>Ecdysozoa</taxon>
        <taxon>Nematoda</taxon>
        <taxon>Chromadorea</taxon>
        <taxon>Rhabditida</taxon>
        <taxon>Rhabditina</taxon>
        <taxon>Rhabditomorpha</taxon>
        <taxon>Strongyloidea</taxon>
        <taxon>Heligmosomidae</taxon>
        <taxon>Nippostrongylus</taxon>
    </lineage>
</organism>
<dbReference type="InterPro" id="IPR035892">
    <property type="entry name" value="C2_domain_sf"/>
</dbReference>
<dbReference type="InterPro" id="IPR000008">
    <property type="entry name" value="C2_dom"/>
</dbReference>
<dbReference type="Gene3D" id="1.10.357.50">
    <property type="match status" value="1"/>
</dbReference>
<dbReference type="InterPro" id="IPR052095">
    <property type="entry name" value="UNC-13_domain"/>
</dbReference>
<evidence type="ECO:0000313" key="7">
    <source>
        <dbReference type="EMBL" id="VDL76860.1"/>
    </source>
</evidence>
<comment type="subcellular location">
    <subcellularLocation>
        <location evidence="1">Late endosome</location>
    </subcellularLocation>
</comment>
<reference evidence="7 8" key="2">
    <citation type="submission" date="2018-11" db="EMBL/GenBank/DDBJ databases">
        <authorList>
            <consortium name="Pathogen Informatics"/>
        </authorList>
    </citation>
    <scope>NUCLEOTIDE SEQUENCE [LARGE SCALE GENOMIC DNA]</scope>
</reference>
<dbReference type="OMA" id="ICKTKAF"/>
<protein>
    <submittedName>
        <fullName evidence="9">Subfamily C1A unassigned peptidase (inferred by orthology to a S. mansoni protein)</fullName>
    </submittedName>
</protein>
<dbReference type="SMART" id="SM00239">
    <property type="entry name" value="C2"/>
    <property type="match status" value="1"/>
</dbReference>
<evidence type="ECO:0000259" key="5">
    <source>
        <dbReference type="PROSITE" id="PS50004"/>
    </source>
</evidence>
<comment type="similarity">
    <text evidence="2">Belongs to the unc-13 family.</text>
</comment>
<dbReference type="Proteomes" id="UP000271162">
    <property type="component" value="Unassembled WGS sequence"/>
</dbReference>
<evidence type="ECO:0000313" key="8">
    <source>
        <dbReference type="Proteomes" id="UP000271162"/>
    </source>
</evidence>
<dbReference type="PANTHER" id="PTHR45999:SF9">
    <property type="entry name" value="BAI1-ASSOCIATED PROTEIN 3"/>
    <property type="match status" value="1"/>
</dbReference>
<evidence type="ECO:0000313" key="9">
    <source>
        <dbReference type="WBParaSite" id="NBR_0001327001-mRNA-1"/>
    </source>
</evidence>
<feature type="compositionally biased region" description="Basic and acidic residues" evidence="4">
    <location>
        <begin position="28"/>
        <end position="46"/>
    </location>
</feature>
<evidence type="ECO:0000256" key="1">
    <source>
        <dbReference type="ARBA" id="ARBA00004603"/>
    </source>
</evidence>
<proteinExistence type="inferred from homology"/>
<gene>
    <name evidence="7" type="ORF">NBR_LOCUS13271</name>
</gene>
<evidence type="ECO:0000259" key="6">
    <source>
        <dbReference type="PROSITE" id="PS51258"/>
    </source>
</evidence>
<dbReference type="Pfam" id="PF00168">
    <property type="entry name" value="C2"/>
    <property type="match status" value="1"/>
</dbReference>
<dbReference type="PROSITE" id="PS50004">
    <property type="entry name" value="C2"/>
    <property type="match status" value="1"/>
</dbReference>
<feature type="domain" description="MHD1" evidence="6">
    <location>
        <begin position="687"/>
        <end position="806"/>
    </location>
</feature>
<evidence type="ECO:0000256" key="3">
    <source>
        <dbReference type="ARBA" id="ARBA00022483"/>
    </source>
</evidence>
<dbReference type="Gene3D" id="2.60.40.150">
    <property type="entry name" value="C2 domain"/>
    <property type="match status" value="1"/>
</dbReference>
<dbReference type="GO" id="GO:0006887">
    <property type="term" value="P:exocytosis"/>
    <property type="evidence" value="ECO:0007669"/>
    <property type="project" value="UniProtKB-KW"/>
</dbReference>
<sequence length="962" mass="110556">MSSSTPCGQFFDDPNSKAVADVQVKVLTDSRQDSEDNGPRIHENGRDPDSVSIYLLLYPAYQHILANEPRLLRVPEFMNARQSLFEAGTGVQASDNNFFEHITQPLDVDQPAEDELLTIRNLTLNVDRKELEALYVEALYTITHKVGKEECESRENLYKYVRSAFQGDTQLHNTLMEKAKQNKASKSRQYSKFWTPEPPVVLLNVLLLEAKDLIAKDVNGFSDPFTMMGVVPGKREIPEVIESNEEENPKSPRNQRKTLNPKWNERFQFIVDDVQTDRFHMDIWDHDDEEQSVLDAVSSLNQITGGLKGLGRFFKEVAQSARADSDDTTDDFLGCISMNLSDIPPDGLEQWFVLQPRSEKSKVSGSVKLKLWLSTREERLGAEEDDLLDVKEHIELMRQFALYEIRLSGAPVRLWDGVFPDKANTILRQHALQGDLTDVHTAMCRWLAFHSMIAIDISFSLLAKTLQNIQDKWQPMTLDKEEENMLTASFSAFDTYCKRSFAEHRRRFHPSKRNAVEEFASLVKCMKALRNSQFYQKYLPYKRPFHAHLESLIIKSAEDFFDETVEAAQNQDPCKELLKLLAVINGSCSRFQHYANVIREVGRIDYCHLTLSTWDRMLNEYLTSELMSESKSDLRSQFRYLEDPKSQRKSEVEKFPKAKAMITELRKRMKISANQNPPDEDNLVDLIRIHMAFVELRNYRLANRVRGRDESDWQPIFNRGIKNFLNLAKDKAIARISLSCQLDVPICTSSNDMRHSSSHIDVCHIIEQMTVCWDRMDVSDVALKVDYTKTLIGILCDIVLTYTQKIFSNLDTEGFSSELPVFVPSPLLQLLCSAINNCEQVRRSLMIHEKLHLDDLAIAYERAGLGTSSWKAEVEQRLEQTDSAICAEIDRVVGLLTLRLRPQMKKHVFHLAWSPTAHPVEESLKPLTDMALYRTAPGWSYRLDSLGVPKGRDWESSREIHI</sequence>
<evidence type="ECO:0000256" key="2">
    <source>
        <dbReference type="ARBA" id="ARBA00005823"/>
    </source>
</evidence>
<dbReference type="PANTHER" id="PTHR45999">
    <property type="entry name" value="UNC-13-4A, ISOFORM B"/>
    <property type="match status" value="1"/>
</dbReference>
<dbReference type="GO" id="GO:0099503">
    <property type="term" value="C:secretory vesicle"/>
    <property type="evidence" value="ECO:0007669"/>
    <property type="project" value="TreeGrafter"/>
</dbReference>
<dbReference type="GO" id="GO:0005770">
    <property type="term" value="C:late endosome"/>
    <property type="evidence" value="ECO:0007669"/>
    <property type="project" value="UniProtKB-SubCell"/>
</dbReference>
<evidence type="ECO:0000256" key="4">
    <source>
        <dbReference type="SAM" id="MobiDB-lite"/>
    </source>
</evidence>
<keyword evidence="8" id="KW-1185">Reference proteome</keyword>
<name>A0A158R182_NIPBR</name>
<dbReference type="PROSITE" id="PS51258">
    <property type="entry name" value="MHD1"/>
    <property type="match status" value="1"/>
</dbReference>
<dbReference type="WBParaSite" id="NBR_0001327001-mRNA-1">
    <property type="protein sequence ID" value="NBR_0001327001-mRNA-1"/>
    <property type="gene ID" value="NBR_0001327001"/>
</dbReference>
<feature type="region of interest" description="Disordered" evidence="4">
    <location>
        <begin position="27"/>
        <end position="46"/>
    </location>
</feature>
<dbReference type="STRING" id="27835.A0A158R182"/>
<feature type="domain" description="C2" evidence="5">
    <location>
        <begin position="180"/>
        <end position="314"/>
    </location>
</feature>